<gene>
    <name evidence="1" type="ORF">SAMN05421504_104101</name>
</gene>
<dbReference type="InterPro" id="IPR008912">
    <property type="entry name" value="Uncharacterised_CoxE"/>
</dbReference>
<evidence type="ECO:0000313" key="2">
    <source>
        <dbReference type="Proteomes" id="UP000199515"/>
    </source>
</evidence>
<keyword evidence="2" id="KW-1185">Reference proteome</keyword>
<proteinExistence type="predicted"/>
<organism evidence="1 2">
    <name type="scientific">Amycolatopsis xylanica</name>
    <dbReference type="NCBI Taxonomy" id="589385"/>
    <lineage>
        <taxon>Bacteria</taxon>
        <taxon>Bacillati</taxon>
        <taxon>Actinomycetota</taxon>
        <taxon>Actinomycetes</taxon>
        <taxon>Pseudonocardiales</taxon>
        <taxon>Pseudonocardiaceae</taxon>
        <taxon>Amycolatopsis</taxon>
    </lineage>
</organism>
<dbReference type="STRING" id="589385.SAMN05421504_104101"/>
<dbReference type="PANTHER" id="PTHR39338">
    <property type="entry name" value="BLL5662 PROTEIN-RELATED"/>
    <property type="match status" value="1"/>
</dbReference>
<dbReference type="AlphaFoldDB" id="A0A1H3G3E9"/>
<reference evidence="1 2" key="1">
    <citation type="submission" date="2016-10" db="EMBL/GenBank/DDBJ databases">
        <authorList>
            <person name="de Groot N.N."/>
        </authorList>
    </citation>
    <scope>NUCLEOTIDE SEQUENCE [LARGE SCALE GENOMIC DNA]</scope>
    <source>
        <strain evidence="1 2">CPCC 202699</strain>
    </source>
</reference>
<dbReference type="OrthoDB" id="5174525at2"/>
<dbReference type="EMBL" id="FNON01000004">
    <property type="protein sequence ID" value="SDX97547.1"/>
    <property type="molecule type" value="Genomic_DNA"/>
</dbReference>
<dbReference type="RefSeq" id="WP_091290665.1">
    <property type="nucleotide sequence ID" value="NZ_FNON01000004.1"/>
</dbReference>
<name>A0A1H3G3E9_9PSEU</name>
<dbReference type="Proteomes" id="UP000199515">
    <property type="component" value="Unassembled WGS sequence"/>
</dbReference>
<dbReference type="SUPFAM" id="SSF53300">
    <property type="entry name" value="vWA-like"/>
    <property type="match status" value="1"/>
</dbReference>
<sequence length="451" mass="49550">MSVPSRLVEFVEALREHGIPAGPSETVDAAAALKVLGLADRERAREGLAAALVRRGGQRAVFDATFDLYFPLGEGAPERARATPTGAEDLRDQLADALAANDRAELTQLAGLAVDLLGQYGEANGAGGGWSAHQALDKLQPQTLIVRVLAAIRAGTPAEFTDRLDRDDVRRRVEDFRELVRTEARRRAAELRGRERVARHGVAPSADRVDFLLASRAQLAELRRAVHPLSRKLATRLAARRRRHARGQMDLRRTLRRSLSTGGVPLKPAYRRHAPGRPEIVLLCDLSGSVAGFANFTMLLVQALRDQFSKIRVFAFIDACDEITHLVDSGAADPEDLGARILADATLTRWDGHSDYGNSLREFTERYADAVGSRTSVLILGDARTNGGDPNLPALRRIIASAKHAYWLNPERTELWSTGDSAAHEYATCIPMHECRNVRQLTRLVTRLLPD</sequence>
<dbReference type="PIRSF" id="PIRSF010256">
    <property type="entry name" value="CoxE_vWa"/>
    <property type="match status" value="1"/>
</dbReference>
<dbReference type="Pfam" id="PF05762">
    <property type="entry name" value="VWA_CoxE"/>
    <property type="match status" value="1"/>
</dbReference>
<dbReference type="PANTHER" id="PTHR39338:SF5">
    <property type="entry name" value="BLR6139 PROTEIN"/>
    <property type="match status" value="1"/>
</dbReference>
<protein>
    <recommendedName>
        <fullName evidence="3">VWA domain containing CoxE-like protein</fullName>
    </recommendedName>
</protein>
<evidence type="ECO:0000313" key="1">
    <source>
        <dbReference type="EMBL" id="SDX97547.1"/>
    </source>
</evidence>
<accession>A0A1H3G3E9</accession>
<dbReference type="InterPro" id="IPR036465">
    <property type="entry name" value="vWFA_dom_sf"/>
</dbReference>
<evidence type="ECO:0008006" key="3">
    <source>
        <dbReference type="Google" id="ProtNLM"/>
    </source>
</evidence>
<dbReference type="InterPro" id="IPR011195">
    <property type="entry name" value="UCP010256"/>
</dbReference>